<dbReference type="RefSeq" id="WP_014388233.1">
    <property type="nucleotide sequence ID" value="NC_017025.1"/>
</dbReference>
<evidence type="ECO:0000313" key="3">
    <source>
        <dbReference type="Proteomes" id="UP000007599"/>
    </source>
</evidence>
<keyword evidence="1" id="KW-0812">Transmembrane</keyword>
<dbReference type="STRING" id="1094466.KQS_05710"/>
<organism evidence="2 3">
    <name type="scientific">Flavobacterium indicum (strain DSM 17447 / CIP 109464 / GPTSA100-9)</name>
    <dbReference type="NCBI Taxonomy" id="1094466"/>
    <lineage>
        <taxon>Bacteria</taxon>
        <taxon>Pseudomonadati</taxon>
        <taxon>Bacteroidota</taxon>
        <taxon>Flavobacteriia</taxon>
        <taxon>Flavobacteriales</taxon>
        <taxon>Flavobacteriaceae</taxon>
        <taxon>Flavobacterium</taxon>
    </lineage>
</organism>
<dbReference type="InterPro" id="IPR025250">
    <property type="entry name" value="DUF4199"/>
</dbReference>
<reference evidence="3" key="2">
    <citation type="submission" date="2012-03" db="EMBL/GenBank/DDBJ databases">
        <title>Complete genome sequence of Flavobacterium indicum GPTSA100-9T, isolated from warm spring water.</title>
        <authorList>
            <person name="Barbier P."/>
            <person name="Houel A."/>
            <person name="Loux V."/>
            <person name="Poulain J."/>
            <person name="Bernardet J.-F."/>
            <person name="Touchon M."/>
            <person name="Duchaud E."/>
        </authorList>
    </citation>
    <scope>NUCLEOTIDE SEQUENCE [LARGE SCALE GENOMIC DNA]</scope>
    <source>
        <strain evidence="3">DSM 17447 / CIP 109464 / GPTSA100-9</strain>
    </source>
</reference>
<feature type="transmembrane region" description="Helical" evidence="1">
    <location>
        <begin position="76"/>
        <end position="98"/>
    </location>
</feature>
<dbReference type="PATRIC" id="fig|1094466.5.peg.1120"/>
<reference evidence="2 3" key="1">
    <citation type="journal article" date="2012" name="J. Bacteriol.">
        <title>Complete Genome Sequence of Flavobacterium indicum GPSTA100-9T, Isolated from Warm Spring Water.</title>
        <authorList>
            <person name="Barbier P."/>
            <person name="Houel A."/>
            <person name="Loux V."/>
            <person name="Poulain J."/>
            <person name="Bernardet J.F."/>
            <person name="Touchon M."/>
            <person name="Duchaud E."/>
        </authorList>
    </citation>
    <scope>NUCLEOTIDE SEQUENCE [LARGE SCALE GENOMIC DNA]</scope>
    <source>
        <strain evidence="3">DSM 17447 / CIP 109464 / GPTSA100-9</strain>
    </source>
</reference>
<dbReference type="OrthoDB" id="6384283at2"/>
<feature type="transmembrane region" description="Helical" evidence="1">
    <location>
        <begin position="136"/>
        <end position="160"/>
    </location>
</feature>
<dbReference type="eggNOG" id="ENOG5032W8V">
    <property type="taxonomic scope" value="Bacteria"/>
</dbReference>
<keyword evidence="3" id="KW-1185">Reference proteome</keyword>
<keyword evidence="1" id="KW-0472">Membrane</keyword>
<feature type="transmembrane region" description="Helical" evidence="1">
    <location>
        <begin position="5"/>
        <end position="26"/>
    </location>
</feature>
<evidence type="ECO:0000313" key="2">
    <source>
        <dbReference type="EMBL" id="CCG53106.1"/>
    </source>
</evidence>
<protein>
    <recommendedName>
        <fullName evidence="4">DUF4199 domain-containing protein</fullName>
    </recommendedName>
</protein>
<evidence type="ECO:0000256" key="1">
    <source>
        <dbReference type="SAM" id="Phobius"/>
    </source>
</evidence>
<dbReference type="AlphaFoldDB" id="H8XVD6"/>
<dbReference type="Proteomes" id="UP000007599">
    <property type="component" value="Chromosome I"/>
</dbReference>
<sequence length="168" mass="18927">MNKTILKFGVLGGIIVSAFMCLVTYFMKQNPEQQPSMILGFTSMVFAFGTMIYGVFQIRKNNANQISFGAAFKAGFLMTVIISTIYVAVWLVIFYNFFPNFMEIYGDMMLKNAKPEDVAKVTEEVKWMKEVYQSPIGIIGMTYVEILPFGTVVALLNALVQNRMSSKS</sequence>
<dbReference type="Gene3D" id="1.10.1760.20">
    <property type="match status" value="1"/>
</dbReference>
<gene>
    <name evidence="2" type="ordered locus">KQS_05710</name>
</gene>
<name>H8XVD6_FLAIG</name>
<keyword evidence="1" id="KW-1133">Transmembrane helix</keyword>
<evidence type="ECO:0008006" key="4">
    <source>
        <dbReference type="Google" id="ProtNLM"/>
    </source>
</evidence>
<dbReference type="HOGENOM" id="CLU_129688_0_0_10"/>
<dbReference type="Pfam" id="PF13858">
    <property type="entry name" value="DUF4199"/>
    <property type="match status" value="1"/>
</dbReference>
<feature type="transmembrane region" description="Helical" evidence="1">
    <location>
        <begin position="38"/>
        <end position="56"/>
    </location>
</feature>
<accession>H8XVD6</accession>
<proteinExistence type="predicted"/>
<dbReference type="EMBL" id="HE774682">
    <property type="protein sequence ID" value="CCG53106.1"/>
    <property type="molecule type" value="Genomic_DNA"/>
</dbReference>
<dbReference type="KEGG" id="fin:KQS_05710"/>